<sequence>MHDRKQLVMEAQELRAMLDQAAEDGAKRALAAIGLHDSEAANDVRDLRQVMADWRAVKRTMFTSIANTMVLGLMALIGFGVLWHLRKGP</sequence>
<feature type="transmembrane region" description="Helical" evidence="1">
    <location>
        <begin position="65"/>
        <end position="85"/>
    </location>
</feature>
<keyword evidence="3" id="KW-1185">Reference proteome</keyword>
<accession>A0A917KHY3</accession>
<evidence type="ECO:0000313" key="2">
    <source>
        <dbReference type="EMBL" id="GGJ14361.1"/>
    </source>
</evidence>
<dbReference type="EMBL" id="BMKW01000005">
    <property type="protein sequence ID" value="GGJ14361.1"/>
    <property type="molecule type" value="Genomic_DNA"/>
</dbReference>
<proteinExistence type="predicted"/>
<reference evidence="2" key="1">
    <citation type="journal article" date="2014" name="Int. J. Syst. Evol. Microbiol.">
        <title>Complete genome sequence of Corynebacterium casei LMG S-19264T (=DSM 44701T), isolated from a smear-ripened cheese.</title>
        <authorList>
            <consortium name="US DOE Joint Genome Institute (JGI-PGF)"/>
            <person name="Walter F."/>
            <person name="Albersmeier A."/>
            <person name="Kalinowski J."/>
            <person name="Ruckert C."/>
        </authorList>
    </citation>
    <scope>NUCLEOTIDE SEQUENCE</scope>
    <source>
        <strain evidence="2">CGMCC 1.3617</strain>
    </source>
</reference>
<dbReference type="AlphaFoldDB" id="A0A917KHY3"/>
<dbReference type="RefSeq" id="WP_188967103.1">
    <property type="nucleotide sequence ID" value="NZ_BMKW01000005.1"/>
</dbReference>
<keyword evidence="1" id="KW-1133">Transmembrane helix</keyword>
<reference evidence="2" key="2">
    <citation type="submission" date="2020-09" db="EMBL/GenBank/DDBJ databases">
        <authorList>
            <person name="Sun Q."/>
            <person name="Zhou Y."/>
        </authorList>
    </citation>
    <scope>NUCLEOTIDE SEQUENCE</scope>
    <source>
        <strain evidence="2">CGMCC 1.3617</strain>
    </source>
</reference>
<organism evidence="2 3">
    <name type="scientific">Neoroseomonas lacus</name>
    <dbReference type="NCBI Taxonomy" id="287609"/>
    <lineage>
        <taxon>Bacteria</taxon>
        <taxon>Pseudomonadati</taxon>
        <taxon>Pseudomonadota</taxon>
        <taxon>Alphaproteobacteria</taxon>
        <taxon>Acetobacterales</taxon>
        <taxon>Acetobacteraceae</taxon>
        <taxon>Neoroseomonas</taxon>
    </lineage>
</organism>
<keyword evidence="1" id="KW-0472">Membrane</keyword>
<comment type="caution">
    <text evidence="2">The sequence shown here is derived from an EMBL/GenBank/DDBJ whole genome shotgun (WGS) entry which is preliminary data.</text>
</comment>
<protein>
    <submittedName>
        <fullName evidence="2">Uncharacterized protein</fullName>
    </submittedName>
</protein>
<dbReference type="InterPro" id="IPR046130">
    <property type="entry name" value="DUF6127"/>
</dbReference>
<name>A0A917KHY3_9PROT</name>
<dbReference type="Proteomes" id="UP000661507">
    <property type="component" value="Unassembled WGS sequence"/>
</dbReference>
<keyword evidence="1" id="KW-0812">Transmembrane</keyword>
<dbReference type="Pfam" id="PF19622">
    <property type="entry name" value="DUF6127"/>
    <property type="match status" value="1"/>
</dbReference>
<gene>
    <name evidence="2" type="ORF">GCM10011320_21970</name>
</gene>
<evidence type="ECO:0000256" key="1">
    <source>
        <dbReference type="SAM" id="Phobius"/>
    </source>
</evidence>
<evidence type="ECO:0000313" key="3">
    <source>
        <dbReference type="Proteomes" id="UP000661507"/>
    </source>
</evidence>